<evidence type="ECO:0000256" key="13">
    <source>
        <dbReference type="ARBA" id="ARBA00022984"/>
    </source>
</evidence>
<dbReference type="PANTHER" id="PTHR23132">
    <property type="entry name" value="D-ALANINE--D-ALANINE LIGASE"/>
    <property type="match status" value="1"/>
</dbReference>
<dbReference type="UniPathway" id="UPA00219"/>
<organism evidence="24 25">
    <name type="scientific">Aquicella siphonis</name>
    <dbReference type="NCBI Taxonomy" id="254247"/>
    <lineage>
        <taxon>Bacteria</taxon>
        <taxon>Pseudomonadati</taxon>
        <taxon>Pseudomonadota</taxon>
        <taxon>Gammaproteobacteria</taxon>
        <taxon>Legionellales</taxon>
        <taxon>Coxiellaceae</taxon>
        <taxon>Aquicella</taxon>
    </lineage>
</organism>
<dbReference type="PROSITE" id="PS50975">
    <property type="entry name" value="ATP_GRASP"/>
    <property type="match status" value="1"/>
</dbReference>
<dbReference type="RefSeq" id="WP_148340223.1">
    <property type="nucleotide sequence ID" value="NZ_LR699119.1"/>
</dbReference>
<feature type="binding site" evidence="20">
    <location>
        <begin position="330"/>
        <end position="331"/>
    </location>
    <ligand>
        <name>ATP</name>
        <dbReference type="ChEBI" id="CHEBI:30616"/>
    </ligand>
</feature>
<dbReference type="Gene3D" id="3.30.470.20">
    <property type="entry name" value="ATP-grasp fold, B domain"/>
    <property type="match status" value="1"/>
</dbReference>
<feature type="binding site" evidence="21">
    <location>
        <position position="331"/>
    </location>
    <ligand>
        <name>Mg(2+)</name>
        <dbReference type="ChEBI" id="CHEBI:18420"/>
        <label>2</label>
    </ligand>
</feature>
<evidence type="ECO:0000256" key="18">
    <source>
        <dbReference type="HAMAP-Rule" id="MF_00047"/>
    </source>
</evidence>
<evidence type="ECO:0000256" key="14">
    <source>
        <dbReference type="ARBA" id="ARBA00023211"/>
    </source>
</evidence>
<sequence length="382" mass="42540">MKQSDKIRVAVLYGGRSAEHEVSLRSAANVIQYLDTSRFEVIPIGIDKQGNWFLGKEVFANSLEHNRVSRLHDNSQTWFAPEWIGNPAEGHQSRELIAKGGLSGPHFDVVFPVVHGTLCEDGTLQGLLEIAGLPYVGCGVLSSSVGMDKDVSKRLAMHAGINVAPYIMIKQDQWQFNQDHYVREVSDKLSYPVFVKPANTGSSIGITKVKSQDQLSAAVEEAFRFDTKVLVEKALNVMELEVAVLESLDRSADPIVSVVGEVRPTHEFYSYDAKYMDENGAELLIPAPVSGAVREQAQTVARKLFQALECEGMARVDLFLDKHSQQIYFNEINTIPGFTQISMYPKLMEATGISYQDLLTHLIQLAIKRHQNKSRLKRSYAG</sequence>
<evidence type="ECO:0000256" key="21">
    <source>
        <dbReference type="PIRSR" id="PIRSR039102-3"/>
    </source>
</evidence>
<dbReference type="AlphaFoldDB" id="A0A5E4PKT9"/>
<dbReference type="Proteomes" id="UP000324194">
    <property type="component" value="Chromosome 1"/>
</dbReference>
<keyword evidence="12 18" id="KW-0133">Cell shape</keyword>
<accession>A0A5E4PKT9</accession>
<dbReference type="InterPro" id="IPR013815">
    <property type="entry name" value="ATP_grasp_subdomain_1"/>
</dbReference>
<dbReference type="GO" id="GO:0008716">
    <property type="term" value="F:D-alanine-D-alanine ligase activity"/>
    <property type="evidence" value="ECO:0007669"/>
    <property type="project" value="UniProtKB-UniRule"/>
</dbReference>
<feature type="binding site" evidence="20">
    <location>
        <begin position="202"/>
        <end position="203"/>
    </location>
    <ligand>
        <name>ATP</name>
        <dbReference type="ChEBI" id="CHEBI:30616"/>
    </ligand>
</feature>
<dbReference type="GO" id="GO:0005524">
    <property type="term" value="F:ATP binding"/>
    <property type="evidence" value="ECO:0007669"/>
    <property type="project" value="UniProtKB-UniRule"/>
</dbReference>
<dbReference type="GO" id="GO:0071555">
    <property type="term" value="P:cell wall organization"/>
    <property type="evidence" value="ECO:0007669"/>
    <property type="project" value="UniProtKB-KW"/>
</dbReference>
<evidence type="ECO:0000256" key="5">
    <source>
        <dbReference type="ARBA" id="ARBA00010871"/>
    </source>
</evidence>
<dbReference type="Gene3D" id="3.30.1490.20">
    <property type="entry name" value="ATP-grasp fold, A domain"/>
    <property type="match status" value="1"/>
</dbReference>
<feature type="domain" description="ATP-grasp" evidence="23">
    <location>
        <begin position="153"/>
        <end position="364"/>
    </location>
</feature>
<evidence type="ECO:0000256" key="22">
    <source>
        <dbReference type="PROSITE-ProRule" id="PRU00409"/>
    </source>
</evidence>
<reference evidence="24 25" key="1">
    <citation type="submission" date="2019-08" db="EMBL/GenBank/DDBJ databases">
        <authorList>
            <person name="Guy L."/>
        </authorList>
    </citation>
    <scope>NUCLEOTIDE SEQUENCE [LARGE SCALE GENOMIC DNA]</scope>
    <source>
        <strain evidence="24 25">SGT-108</strain>
    </source>
</reference>
<evidence type="ECO:0000256" key="11">
    <source>
        <dbReference type="ARBA" id="ARBA00022842"/>
    </source>
</evidence>
<name>A0A5E4PKT9_9COXI</name>
<comment type="similarity">
    <text evidence="5 18">Belongs to the D-alanine--D-alanine ligase family.</text>
</comment>
<keyword evidence="10 22" id="KW-0067">ATP-binding</keyword>
<dbReference type="SUPFAM" id="SSF52440">
    <property type="entry name" value="PreATP-grasp domain"/>
    <property type="match status" value="1"/>
</dbReference>
<keyword evidence="7 18" id="KW-0436">Ligase</keyword>
<evidence type="ECO:0000313" key="25">
    <source>
        <dbReference type="Proteomes" id="UP000324194"/>
    </source>
</evidence>
<proteinExistence type="inferred from homology"/>
<evidence type="ECO:0000256" key="16">
    <source>
        <dbReference type="ARBA" id="ARBA00047614"/>
    </source>
</evidence>
<dbReference type="InterPro" id="IPR016185">
    <property type="entry name" value="PreATP-grasp_dom_sf"/>
</dbReference>
<feature type="binding site" evidence="21">
    <location>
        <position position="333"/>
    </location>
    <ligand>
        <name>Mg(2+)</name>
        <dbReference type="ChEBI" id="CHEBI:18420"/>
        <label>2</label>
    </ligand>
</feature>
<dbReference type="EMBL" id="LR699119">
    <property type="protein sequence ID" value="VVC76943.1"/>
    <property type="molecule type" value="Genomic_DNA"/>
</dbReference>
<keyword evidence="8 21" id="KW-0479">Metal-binding</keyword>
<dbReference type="InterPro" id="IPR005905">
    <property type="entry name" value="D_ala_D_ala"/>
</dbReference>
<dbReference type="GO" id="GO:0008360">
    <property type="term" value="P:regulation of cell shape"/>
    <property type="evidence" value="ECO:0007669"/>
    <property type="project" value="UniProtKB-KW"/>
</dbReference>
<dbReference type="InterPro" id="IPR000291">
    <property type="entry name" value="D-Ala_lig_Van_CS"/>
</dbReference>
<dbReference type="PANTHER" id="PTHR23132:SF25">
    <property type="entry name" value="D-ALANINE--D-ALANINE LIGASE A"/>
    <property type="match status" value="1"/>
</dbReference>
<keyword evidence="15 18" id="KW-0961">Cell wall biogenesis/degradation</keyword>
<feature type="active site" evidence="19">
    <location>
        <position position="19"/>
    </location>
</feature>
<comment type="subcellular location">
    <subcellularLocation>
        <location evidence="3 18">Cytoplasm</location>
    </subcellularLocation>
</comment>
<evidence type="ECO:0000256" key="20">
    <source>
        <dbReference type="PIRSR" id="PIRSR039102-2"/>
    </source>
</evidence>
<feature type="binding site" evidence="20">
    <location>
        <begin position="232"/>
        <end position="239"/>
    </location>
    <ligand>
        <name>ATP</name>
        <dbReference type="ChEBI" id="CHEBI:30616"/>
    </ligand>
</feature>
<gene>
    <name evidence="24" type="primary">ddlA</name>
    <name evidence="18" type="synonym">ddl</name>
    <name evidence="24" type="ORF">AQUSIP_22700</name>
</gene>
<comment type="pathway">
    <text evidence="4 18">Cell wall biogenesis; peptidoglycan biosynthesis.</text>
</comment>
<comment type="cofactor">
    <cofactor evidence="1">
        <name>Mn(2+)</name>
        <dbReference type="ChEBI" id="CHEBI:29035"/>
    </cofactor>
</comment>
<dbReference type="HAMAP" id="MF_00047">
    <property type="entry name" value="Dala_Dala_lig"/>
    <property type="match status" value="1"/>
</dbReference>
<dbReference type="Pfam" id="PF01820">
    <property type="entry name" value="Dala_Dala_lig_N"/>
    <property type="match status" value="1"/>
</dbReference>
<evidence type="ECO:0000256" key="3">
    <source>
        <dbReference type="ARBA" id="ARBA00004496"/>
    </source>
</evidence>
<feature type="active site" evidence="19">
    <location>
        <position position="342"/>
    </location>
</feature>
<comment type="function">
    <text evidence="2 18">Cell wall formation.</text>
</comment>
<evidence type="ECO:0000256" key="19">
    <source>
        <dbReference type="PIRSR" id="PIRSR039102-1"/>
    </source>
</evidence>
<dbReference type="EC" id="6.3.2.4" evidence="18"/>
<dbReference type="PIRSF" id="PIRSF039102">
    <property type="entry name" value="Ddl/VanB"/>
    <property type="match status" value="1"/>
</dbReference>
<feature type="binding site" evidence="20">
    <location>
        <position position="149"/>
    </location>
    <ligand>
        <name>ATP</name>
        <dbReference type="ChEBI" id="CHEBI:30616"/>
    </ligand>
</feature>
<dbReference type="InterPro" id="IPR011095">
    <property type="entry name" value="Dala_Dala_lig_C"/>
</dbReference>
<evidence type="ECO:0000313" key="24">
    <source>
        <dbReference type="EMBL" id="VVC76943.1"/>
    </source>
</evidence>
<comment type="catalytic activity">
    <reaction evidence="16 18">
        <text>2 D-alanine + ATP = D-alanyl-D-alanine + ADP + phosphate + H(+)</text>
        <dbReference type="Rhea" id="RHEA:11224"/>
        <dbReference type="ChEBI" id="CHEBI:15378"/>
        <dbReference type="ChEBI" id="CHEBI:30616"/>
        <dbReference type="ChEBI" id="CHEBI:43474"/>
        <dbReference type="ChEBI" id="CHEBI:57416"/>
        <dbReference type="ChEBI" id="CHEBI:57822"/>
        <dbReference type="ChEBI" id="CHEBI:456216"/>
        <dbReference type="EC" id="6.3.2.4"/>
    </reaction>
</comment>
<dbReference type="PROSITE" id="PS00843">
    <property type="entry name" value="DALA_DALA_LIGASE_1"/>
    <property type="match status" value="1"/>
</dbReference>
<dbReference type="PROSITE" id="PS00844">
    <property type="entry name" value="DALA_DALA_LIGASE_2"/>
    <property type="match status" value="1"/>
</dbReference>
<comment type="cofactor">
    <cofactor evidence="21">
        <name>Mg(2+)</name>
        <dbReference type="ChEBI" id="CHEBI:18420"/>
    </cofactor>
    <cofactor evidence="21">
        <name>Mn(2+)</name>
        <dbReference type="ChEBI" id="CHEBI:29035"/>
    </cofactor>
    <text evidence="21">Binds 2 magnesium or manganese ions per subunit.</text>
</comment>
<evidence type="ECO:0000256" key="1">
    <source>
        <dbReference type="ARBA" id="ARBA00001936"/>
    </source>
</evidence>
<evidence type="ECO:0000256" key="9">
    <source>
        <dbReference type="ARBA" id="ARBA00022741"/>
    </source>
</evidence>
<dbReference type="NCBIfam" id="TIGR01205">
    <property type="entry name" value="D_ala_D_alaTIGR"/>
    <property type="match status" value="1"/>
</dbReference>
<keyword evidence="11 21" id="KW-0460">Magnesium</keyword>
<dbReference type="GO" id="GO:0005829">
    <property type="term" value="C:cytosol"/>
    <property type="evidence" value="ECO:0007669"/>
    <property type="project" value="TreeGrafter"/>
</dbReference>
<dbReference type="GO" id="GO:0046872">
    <property type="term" value="F:metal ion binding"/>
    <property type="evidence" value="ECO:0007669"/>
    <property type="project" value="UniProtKB-KW"/>
</dbReference>
<keyword evidence="6 18" id="KW-0963">Cytoplasm</keyword>
<feature type="binding site" evidence="20">
    <location>
        <begin position="194"/>
        <end position="196"/>
    </location>
    <ligand>
        <name>ATP</name>
        <dbReference type="ChEBI" id="CHEBI:30616"/>
    </ligand>
</feature>
<evidence type="ECO:0000256" key="6">
    <source>
        <dbReference type="ARBA" id="ARBA00022490"/>
    </source>
</evidence>
<evidence type="ECO:0000259" key="23">
    <source>
        <dbReference type="PROSITE" id="PS50975"/>
    </source>
</evidence>
<evidence type="ECO:0000256" key="12">
    <source>
        <dbReference type="ARBA" id="ARBA00022960"/>
    </source>
</evidence>
<keyword evidence="14 21" id="KW-0464">Manganese</keyword>
<keyword evidence="13 18" id="KW-0573">Peptidoglycan synthesis</keyword>
<dbReference type="GO" id="GO:0009252">
    <property type="term" value="P:peptidoglycan biosynthetic process"/>
    <property type="evidence" value="ECO:0007669"/>
    <property type="project" value="UniProtKB-UniRule"/>
</dbReference>
<keyword evidence="25" id="KW-1185">Reference proteome</keyword>
<dbReference type="SUPFAM" id="SSF56059">
    <property type="entry name" value="Glutathione synthetase ATP-binding domain-like"/>
    <property type="match status" value="1"/>
</dbReference>
<dbReference type="OrthoDB" id="9813261at2"/>
<evidence type="ECO:0000256" key="4">
    <source>
        <dbReference type="ARBA" id="ARBA00004752"/>
    </source>
</evidence>
<dbReference type="KEGG" id="asip:AQUSIP_22700"/>
<dbReference type="NCBIfam" id="NF002528">
    <property type="entry name" value="PRK01966.1-4"/>
    <property type="match status" value="1"/>
</dbReference>
<comment type="pathway">
    <text evidence="17">Glycan biosynthesis.</text>
</comment>
<evidence type="ECO:0000256" key="7">
    <source>
        <dbReference type="ARBA" id="ARBA00022598"/>
    </source>
</evidence>
<feature type="binding site" evidence="21">
    <location>
        <position position="331"/>
    </location>
    <ligand>
        <name>Mg(2+)</name>
        <dbReference type="ChEBI" id="CHEBI:18420"/>
        <label>1</label>
    </ligand>
</feature>
<dbReference type="FunFam" id="3.30.1490.20:FF:000007">
    <property type="entry name" value="D-alanine--D-alanine ligase"/>
    <property type="match status" value="1"/>
</dbReference>
<evidence type="ECO:0000256" key="15">
    <source>
        <dbReference type="ARBA" id="ARBA00023316"/>
    </source>
</evidence>
<evidence type="ECO:0000256" key="8">
    <source>
        <dbReference type="ARBA" id="ARBA00022723"/>
    </source>
</evidence>
<dbReference type="InterPro" id="IPR011127">
    <property type="entry name" value="Dala_Dala_lig_N"/>
</dbReference>
<evidence type="ECO:0000256" key="10">
    <source>
        <dbReference type="ARBA" id="ARBA00022840"/>
    </source>
</evidence>
<feature type="binding site" evidence="21">
    <location>
        <position position="317"/>
    </location>
    <ligand>
        <name>Mg(2+)</name>
        <dbReference type="ChEBI" id="CHEBI:18420"/>
        <label>1</label>
    </ligand>
</feature>
<dbReference type="NCBIfam" id="NF002378">
    <property type="entry name" value="PRK01372.1"/>
    <property type="match status" value="1"/>
</dbReference>
<evidence type="ECO:0000256" key="17">
    <source>
        <dbReference type="ARBA" id="ARBA00060592"/>
    </source>
</evidence>
<protein>
    <recommendedName>
        <fullName evidence="18">D-alanine--D-alanine ligase</fullName>
        <ecNumber evidence="18">6.3.2.4</ecNumber>
    </recommendedName>
    <alternativeName>
        <fullName evidence="18">D-Ala-D-Ala ligase</fullName>
    </alternativeName>
    <alternativeName>
        <fullName evidence="18">D-alanylalanine synthetase</fullName>
    </alternativeName>
</protein>
<evidence type="ECO:0000256" key="2">
    <source>
        <dbReference type="ARBA" id="ARBA00003921"/>
    </source>
</evidence>
<keyword evidence="9 20" id="KW-0547">Nucleotide-binding</keyword>
<dbReference type="Gene3D" id="3.40.50.20">
    <property type="match status" value="1"/>
</dbReference>
<dbReference type="FunFam" id="3.30.470.20:FF:000008">
    <property type="entry name" value="D-alanine--D-alanine ligase"/>
    <property type="match status" value="1"/>
</dbReference>
<dbReference type="Pfam" id="PF07478">
    <property type="entry name" value="Dala_Dala_lig_C"/>
    <property type="match status" value="1"/>
</dbReference>
<feature type="active site" evidence="19">
    <location>
        <position position="202"/>
    </location>
</feature>
<dbReference type="InterPro" id="IPR011761">
    <property type="entry name" value="ATP-grasp"/>
</dbReference>